<accession>A0A0G4KX57</accession>
<name>A0A0G4KX57_VERLO</name>
<sequence>MLTLSSVIWPQFNLKTSEMESTTSEVKNEASAPSLDNQVPDDTKPAESVKTGLPQTALKALLIESASRTPVNNAQLEDDDDLTPPPDHIPSPTHDDPASGDEIVVSSNRNGADKSSPFRVVSDQEDETMGDADEDLPYRPQTSPYPTRKRQLTTSNVPADDEEEGSLPTDDTPISRAKPIRRPAGADSKTVILGYWRDSQHPDEAEKHAVVGFIDVRERLRTRIADVNRKRQPVDTKKYPVPPGPGGSWVTFERVVFEPQLVGLNHHHIKEFVKQRAGVEGESSEMKRQNDMLAVAEARRRLERNPASETAPTPAVAYGLTIPEDAVICSRSEIAKRRKLGPTPQSGVGTISGGGPILSSQAQGQHQPPMRHTLAQELPPMHSQVGPRRSLPDHPESSERISPVPVFEALWGTRPTRIVVGYWKPSNAPNERDRHAVLGILGTNDMFRVKVVRETRDGRYIDGNFPVGAGALWIQWPEMEPEPHLKDLSRTEVKEYVRVRQYQIDRGETEAQKVRNETHAVYIAQQRVMHGVKIVPPPGTAANGNGVHSRHDDDVPGPEDADMNDAYVDSKQDMKTVFNGQELRSNGRRPDAPHGRHSLPILESRQSSKTPIAARRDMDTHARREIGRLEQAEVRRAQFALEREAAVANANLGMPMQHGSQLPPMQMVNNNHSRASLGHSFHAHDDLQRLESVWQMQEEQRNKVQQLPPPPPPSAPVQAPPPVHTPVANGNEVKYHEGIRYERKPTGNFAGKLVSTGSLISIDGEDYIEYRLLTKPSF</sequence>
<organism evidence="2 3">
    <name type="scientific">Verticillium longisporum</name>
    <name type="common">Verticillium dahliae var. longisporum</name>
    <dbReference type="NCBI Taxonomy" id="100787"/>
    <lineage>
        <taxon>Eukaryota</taxon>
        <taxon>Fungi</taxon>
        <taxon>Dikarya</taxon>
        <taxon>Ascomycota</taxon>
        <taxon>Pezizomycotina</taxon>
        <taxon>Sordariomycetes</taxon>
        <taxon>Hypocreomycetidae</taxon>
        <taxon>Glomerellales</taxon>
        <taxon>Plectosphaerellaceae</taxon>
        <taxon>Verticillium</taxon>
    </lineage>
</organism>
<feature type="region of interest" description="Disordered" evidence="1">
    <location>
        <begin position="381"/>
        <end position="400"/>
    </location>
</feature>
<reference evidence="2 3" key="1">
    <citation type="submission" date="2015-05" db="EMBL/GenBank/DDBJ databases">
        <authorList>
            <person name="Wang D.B."/>
            <person name="Wang M."/>
        </authorList>
    </citation>
    <scope>NUCLEOTIDE SEQUENCE [LARGE SCALE GENOMIC DNA]</scope>
    <source>
        <strain evidence="2">VL1</strain>
    </source>
</reference>
<evidence type="ECO:0000313" key="3">
    <source>
        <dbReference type="Proteomes" id="UP000044602"/>
    </source>
</evidence>
<feature type="compositionally biased region" description="Basic and acidic residues" evidence="1">
    <location>
        <begin position="390"/>
        <end position="399"/>
    </location>
</feature>
<evidence type="ECO:0000313" key="2">
    <source>
        <dbReference type="EMBL" id="CRK14342.1"/>
    </source>
</evidence>
<dbReference type="STRING" id="100787.A0A0G4KX57"/>
<evidence type="ECO:0000256" key="1">
    <source>
        <dbReference type="SAM" id="MobiDB-lite"/>
    </source>
</evidence>
<gene>
    <name evidence="2" type="ORF">BN1708_002617</name>
</gene>
<dbReference type="Proteomes" id="UP000044602">
    <property type="component" value="Unassembled WGS sequence"/>
</dbReference>
<proteinExistence type="predicted"/>
<keyword evidence="3" id="KW-1185">Reference proteome</keyword>
<dbReference type="AlphaFoldDB" id="A0A0G4KX57"/>
<feature type="region of interest" description="Disordered" evidence="1">
    <location>
        <begin position="540"/>
        <end position="559"/>
    </location>
</feature>
<feature type="compositionally biased region" description="Polar residues" evidence="1">
    <location>
        <begin position="66"/>
        <end position="75"/>
    </location>
</feature>
<feature type="compositionally biased region" description="Polar residues" evidence="1">
    <location>
        <begin position="13"/>
        <end position="25"/>
    </location>
</feature>
<protein>
    <submittedName>
        <fullName evidence="2">Uncharacterized protein</fullName>
    </submittedName>
</protein>
<feature type="region of interest" description="Disordered" evidence="1">
    <location>
        <begin position="13"/>
        <end position="181"/>
    </location>
</feature>
<feature type="region of interest" description="Disordered" evidence="1">
    <location>
        <begin position="697"/>
        <end position="729"/>
    </location>
</feature>
<feature type="compositionally biased region" description="Acidic residues" evidence="1">
    <location>
        <begin position="123"/>
        <end position="135"/>
    </location>
</feature>
<feature type="compositionally biased region" description="Pro residues" evidence="1">
    <location>
        <begin position="707"/>
        <end position="724"/>
    </location>
</feature>
<feature type="region of interest" description="Disordered" evidence="1">
    <location>
        <begin position="339"/>
        <end position="370"/>
    </location>
</feature>
<dbReference type="EMBL" id="CVQH01005557">
    <property type="protein sequence ID" value="CRK14342.1"/>
    <property type="molecule type" value="Genomic_DNA"/>
</dbReference>